<name>A0ABW2SCR7_9BURK</name>
<sequence length="659" mass="70170">MRVSAVSFAVAALLAGGLVSVSGGALAQGAAVLPAPMLEAVTQAINTHPGVQAQWHALLGAGARQDAERGPGRPQVDLFASVGRESQTRPGSATGTYTHTNGTLSVSQLLFDGGAVSAAVRQAGHDKLSRFYRLLDGTESMAFDAAVAYAELARANELVDLAKRNYVEHKLIHNQLSERESGGVSRRSDVEQALGRLALAESNLAEELSAHHRAAQVYLQVMGVLPPAQLAALPRQLDLPGTPTDAVAAVSQALRQSPRMWTSVESVRAGRAAMDSYRSENAPRVDVRASQSLDRNLDGVRGRSRDAVIELLVRFNLYRGGAYEARVEQAAQALNEAMEQQESTCRDLRQTLTVALNQVNTQREQTQLLDQQRLAAEKVQAAYQQQFDIGQRTLLDLLDTHNEVFEANRAYTRARYAYFTAQARSLATLGQLTSALGVTRNGLPSAADVGQDQPEVDPASLCAPETVTTVAVNTTPPARPAALPRSYVVLLQGADGSTGKVVVAGDKGTIELQRASGAAALDGSTREAYAVPADMLARDTGAAIGASPAAPTVFRLNFEKGSTRLTPESRAMVEQVFGEVRQRSAPDVSVVGHTDTLGGAAANMSLSLRRAETVARLLKPVASRIIAMDIGGMGETSLLVPTPDNRSEPRNRRVELTVR</sequence>
<dbReference type="PROSITE" id="PS51123">
    <property type="entry name" value="OMPA_2"/>
    <property type="match status" value="1"/>
</dbReference>
<dbReference type="NCBIfam" id="TIGR01844">
    <property type="entry name" value="type_I_sec_TolC"/>
    <property type="match status" value="1"/>
</dbReference>
<evidence type="ECO:0000256" key="11">
    <source>
        <dbReference type="SAM" id="SignalP"/>
    </source>
</evidence>
<evidence type="ECO:0000256" key="4">
    <source>
        <dbReference type="ARBA" id="ARBA00022452"/>
    </source>
</evidence>
<dbReference type="PANTHER" id="PTHR30026:SF22">
    <property type="entry name" value="OUTER MEMBRANE EFFLUX PROTEIN"/>
    <property type="match status" value="1"/>
</dbReference>
<evidence type="ECO:0000313" key="13">
    <source>
        <dbReference type="EMBL" id="MFC7461321.1"/>
    </source>
</evidence>
<dbReference type="InterPro" id="IPR051906">
    <property type="entry name" value="TolC-like"/>
</dbReference>
<keyword evidence="4" id="KW-1134">Transmembrane beta strand</keyword>
<dbReference type="InterPro" id="IPR006665">
    <property type="entry name" value="OmpA-like"/>
</dbReference>
<dbReference type="Proteomes" id="UP001596457">
    <property type="component" value="Unassembled WGS sequence"/>
</dbReference>
<feature type="region of interest" description="Disordered" evidence="10">
    <location>
        <begin position="638"/>
        <end position="659"/>
    </location>
</feature>
<keyword evidence="9" id="KW-0175">Coiled coil</keyword>
<proteinExistence type="inferred from homology"/>
<keyword evidence="11" id="KW-0732">Signal</keyword>
<accession>A0ABW2SCR7</accession>
<keyword evidence="7" id="KW-0998">Cell outer membrane</keyword>
<evidence type="ECO:0000256" key="3">
    <source>
        <dbReference type="ARBA" id="ARBA00022448"/>
    </source>
</evidence>
<dbReference type="InterPro" id="IPR003423">
    <property type="entry name" value="OMP_efflux"/>
</dbReference>
<dbReference type="Pfam" id="PF00691">
    <property type="entry name" value="OmpA"/>
    <property type="match status" value="1"/>
</dbReference>
<evidence type="ECO:0000256" key="1">
    <source>
        <dbReference type="ARBA" id="ARBA00004442"/>
    </source>
</evidence>
<feature type="chain" id="PRO_5046361082" evidence="11">
    <location>
        <begin position="28"/>
        <end position="659"/>
    </location>
</feature>
<reference evidence="14" key="1">
    <citation type="journal article" date="2019" name="Int. J. Syst. Evol. Microbiol.">
        <title>The Global Catalogue of Microorganisms (GCM) 10K type strain sequencing project: providing services to taxonomists for standard genome sequencing and annotation.</title>
        <authorList>
            <consortium name="The Broad Institute Genomics Platform"/>
            <consortium name="The Broad Institute Genome Sequencing Center for Infectious Disease"/>
            <person name="Wu L."/>
            <person name="Ma J."/>
        </authorList>
    </citation>
    <scope>NUCLEOTIDE SEQUENCE [LARGE SCALE GENOMIC DNA]</scope>
    <source>
        <strain evidence="14">CCUG 53903</strain>
    </source>
</reference>
<dbReference type="PRINTS" id="PR01021">
    <property type="entry name" value="OMPADOMAIN"/>
</dbReference>
<dbReference type="InterPro" id="IPR006664">
    <property type="entry name" value="OMP_bac"/>
</dbReference>
<keyword evidence="6 8" id="KW-0472">Membrane</keyword>
<dbReference type="SUPFAM" id="SSF56954">
    <property type="entry name" value="Outer membrane efflux proteins (OEP)"/>
    <property type="match status" value="1"/>
</dbReference>
<gene>
    <name evidence="13" type="ORF">ACFQU0_12885</name>
</gene>
<evidence type="ECO:0000313" key="14">
    <source>
        <dbReference type="Proteomes" id="UP001596457"/>
    </source>
</evidence>
<dbReference type="SUPFAM" id="SSF103088">
    <property type="entry name" value="OmpA-like"/>
    <property type="match status" value="1"/>
</dbReference>
<feature type="signal peptide" evidence="11">
    <location>
        <begin position="1"/>
        <end position="27"/>
    </location>
</feature>
<organism evidence="13 14">
    <name type="scientific">Hydrogenophaga defluvii</name>
    <dbReference type="NCBI Taxonomy" id="249410"/>
    <lineage>
        <taxon>Bacteria</taxon>
        <taxon>Pseudomonadati</taxon>
        <taxon>Pseudomonadota</taxon>
        <taxon>Betaproteobacteria</taxon>
        <taxon>Burkholderiales</taxon>
        <taxon>Comamonadaceae</taxon>
        <taxon>Hydrogenophaga</taxon>
    </lineage>
</organism>
<dbReference type="InterPro" id="IPR036737">
    <property type="entry name" value="OmpA-like_sf"/>
</dbReference>
<comment type="caution">
    <text evidence="13">The sequence shown here is derived from an EMBL/GenBank/DDBJ whole genome shotgun (WGS) entry which is preliminary data.</text>
</comment>
<evidence type="ECO:0000256" key="5">
    <source>
        <dbReference type="ARBA" id="ARBA00022692"/>
    </source>
</evidence>
<evidence type="ECO:0000256" key="8">
    <source>
        <dbReference type="PROSITE-ProRule" id="PRU00473"/>
    </source>
</evidence>
<comment type="similarity">
    <text evidence="2">Belongs to the outer membrane factor (OMF) (TC 1.B.17) family.</text>
</comment>
<keyword evidence="14" id="KW-1185">Reference proteome</keyword>
<feature type="coiled-coil region" evidence="9">
    <location>
        <begin position="324"/>
        <end position="358"/>
    </location>
</feature>
<comment type="subcellular location">
    <subcellularLocation>
        <location evidence="1">Cell outer membrane</location>
    </subcellularLocation>
</comment>
<dbReference type="InterPro" id="IPR010130">
    <property type="entry name" value="T1SS_OMP_TolC"/>
</dbReference>
<keyword evidence="3" id="KW-0813">Transport</keyword>
<evidence type="ECO:0000256" key="2">
    <source>
        <dbReference type="ARBA" id="ARBA00007613"/>
    </source>
</evidence>
<keyword evidence="5" id="KW-0812">Transmembrane</keyword>
<evidence type="ECO:0000256" key="6">
    <source>
        <dbReference type="ARBA" id="ARBA00023136"/>
    </source>
</evidence>
<evidence type="ECO:0000256" key="10">
    <source>
        <dbReference type="SAM" id="MobiDB-lite"/>
    </source>
</evidence>
<dbReference type="Gene3D" id="3.30.1330.60">
    <property type="entry name" value="OmpA-like domain"/>
    <property type="match status" value="1"/>
</dbReference>
<dbReference type="Gene3D" id="1.20.1600.10">
    <property type="entry name" value="Outer membrane efflux proteins (OEP)"/>
    <property type="match status" value="1"/>
</dbReference>
<dbReference type="PANTHER" id="PTHR30026">
    <property type="entry name" value="OUTER MEMBRANE PROTEIN TOLC"/>
    <property type="match status" value="1"/>
</dbReference>
<protein>
    <submittedName>
        <fullName evidence="13">TolC family outer membrane protein</fullName>
    </submittedName>
</protein>
<feature type="domain" description="OmpA-like" evidence="12">
    <location>
        <begin position="545"/>
        <end position="659"/>
    </location>
</feature>
<dbReference type="EMBL" id="JBHTBZ010000035">
    <property type="protein sequence ID" value="MFC7461321.1"/>
    <property type="molecule type" value="Genomic_DNA"/>
</dbReference>
<dbReference type="Pfam" id="PF02321">
    <property type="entry name" value="OEP"/>
    <property type="match status" value="2"/>
</dbReference>
<evidence type="ECO:0000256" key="7">
    <source>
        <dbReference type="ARBA" id="ARBA00023237"/>
    </source>
</evidence>
<evidence type="ECO:0000259" key="12">
    <source>
        <dbReference type="PROSITE" id="PS51123"/>
    </source>
</evidence>
<dbReference type="CDD" id="cd07185">
    <property type="entry name" value="OmpA_C-like"/>
    <property type="match status" value="1"/>
</dbReference>
<feature type="compositionally biased region" description="Basic and acidic residues" evidence="10">
    <location>
        <begin position="645"/>
        <end position="659"/>
    </location>
</feature>
<evidence type="ECO:0000256" key="9">
    <source>
        <dbReference type="SAM" id="Coils"/>
    </source>
</evidence>
<dbReference type="RefSeq" id="WP_382201416.1">
    <property type="nucleotide sequence ID" value="NZ_JBHTBZ010000035.1"/>
</dbReference>